<evidence type="ECO:0000256" key="2">
    <source>
        <dbReference type="ARBA" id="ARBA00022574"/>
    </source>
</evidence>
<feature type="repeat" description="WD" evidence="6">
    <location>
        <begin position="621"/>
        <end position="662"/>
    </location>
</feature>
<dbReference type="STRING" id="13333.W1NMU2"/>
<evidence type="ECO:0000256" key="1">
    <source>
        <dbReference type="ARBA" id="ARBA00004604"/>
    </source>
</evidence>
<feature type="repeat" description="WD" evidence="6">
    <location>
        <begin position="484"/>
        <end position="516"/>
    </location>
</feature>
<dbReference type="AlphaFoldDB" id="W1NMU2"/>
<gene>
    <name evidence="9" type="ORF">AMTR_s00001p00271220</name>
</gene>
<sequence>MVKAYLRYEAGAVFGVVASAESNICYDCSGKLLFSGALENLSVWNVKQGLCVKALAPNPTASGARPAVTSIAWMPSSISKVASGYDDGSIRIWDSVHGICETTLNGHRGATTALRYSKTGSLLASGSKDTDIIIWDVLGESGLFRLHGHRGQVTDLLFLDSGKKLVSCSKDKFVRVWDLETQHCMQIVVGHHSEIWSLDADPEEHYLVTGSSDLELRFYKICQNMENGSLHDVKPNITVGDGDPGPSKWDILRHFGEIQRQSKDRVVTVRFNATGNLFACQGAGKTVEIFNVMDEREALRKAKKRAHRKKEKTLKRRGEVAIETKDMNSEFGNEGEIRDVTVSDTFRLLQVLRMNKKICSVSFCSIAPKSNGLATIALSLSNNVLEVFTIQPDKSTKTHCIELPGHRSDIRSVTLNADSTLLLSTSYDAAKIWNPSTGSCLRTIESQSGVCGTFVPGNQYALVGTKTGKLEIIDVGGGVRTEMTDAHTDTIWSIISVPDGSGFITGSADHDIKFWEYLLVKKDGQASEQMTVQNVWTLKMKEAVLAVRVSPDAKYMAVSLYDNTVKVYFLDSQKFFLSLYGHKLPVHCIDISSDGDLLVSGSLDKNVKIWGLDFGDCHKSIYAHTDSVMAVQFVRNTHYFFSAGKDRLVKYWDADKFELLLTLEGHHSPVWCLAVSHNGDFVISGSHDRSIRRWDRTQEPFFIEEEREKRLEEIFESGLGDAVESVNVLKEDPPEQEAVGVAGKQTKETISATDSIIDALDMAEEEAKRIRMHEVGGRGAQVADLPPNLMMLGLSPSDYVLRAVSSVQTNDLEPTLLSLPFTDALKLMAYLKDWTLGPDKVELVCKIATFLVQTHHNQLIATPAARPILTALNGVLHKRVKECKDTLGFNLAAMDHLKQLLWSKSDAPFRNAKAKLLEIRARHSNFTDRNVEVKGRQKRKKASHETHLGA</sequence>
<dbReference type="OrthoDB" id="407922at2759"/>
<proteinExistence type="inferred from homology"/>
<dbReference type="GO" id="GO:0032040">
    <property type="term" value="C:small-subunit processome"/>
    <property type="evidence" value="ECO:0000318"/>
    <property type="project" value="GO_Central"/>
</dbReference>
<dbReference type="InterPro" id="IPR051570">
    <property type="entry name" value="TBC1_cilium_biogenesis"/>
</dbReference>
<dbReference type="PANTHER" id="PTHR19853:SF0">
    <property type="entry name" value="WD REPEAT-CONTAINING PROTEIN 3"/>
    <property type="match status" value="1"/>
</dbReference>
<keyword evidence="3" id="KW-0677">Repeat</keyword>
<dbReference type="PANTHER" id="PTHR19853">
    <property type="entry name" value="WD REPEAT CONTAINING PROTEIN 3 WDR3"/>
    <property type="match status" value="1"/>
</dbReference>
<feature type="repeat" description="WD" evidence="6">
    <location>
        <begin position="403"/>
        <end position="443"/>
    </location>
</feature>
<evidence type="ECO:0000313" key="10">
    <source>
        <dbReference type="Proteomes" id="UP000017836"/>
    </source>
</evidence>
<dbReference type="InterPro" id="IPR015943">
    <property type="entry name" value="WD40/YVTN_repeat-like_dom_sf"/>
</dbReference>
<feature type="repeat" description="WD" evidence="6">
    <location>
        <begin position="663"/>
        <end position="695"/>
    </location>
</feature>
<dbReference type="Pfam" id="PF25172">
    <property type="entry name" value="Beta-prop_WDR3_2nd"/>
    <property type="match status" value="1"/>
</dbReference>
<feature type="repeat" description="WD" evidence="6">
    <location>
        <begin position="146"/>
        <end position="187"/>
    </location>
</feature>
<accession>W1NMU2</accession>
<dbReference type="Proteomes" id="UP000017836">
    <property type="component" value="Unassembled WGS sequence"/>
</dbReference>
<dbReference type="InterPro" id="IPR001680">
    <property type="entry name" value="WD40_rpt"/>
</dbReference>
<dbReference type="Gramene" id="ERM96605">
    <property type="protein sequence ID" value="ERM96605"/>
    <property type="gene ID" value="AMTR_s00001p00271220"/>
</dbReference>
<dbReference type="PROSITE" id="PS50082">
    <property type="entry name" value="WD_REPEATS_2"/>
    <property type="match status" value="9"/>
</dbReference>
<evidence type="ECO:0000259" key="8">
    <source>
        <dbReference type="Pfam" id="PF04003"/>
    </source>
</evidence>
<dbReference type="SMART" id="SM00320">
    <property type="entry name" value="WD40"/>
    <property type="match status" value="12"/>
</dbReference>
<dbReference type="GO" id="GO:0034388">
    <property type="term" value="C:Pwp2p-containing subcomplex of 90S preribosome"/>
    <property type="evidence" value="ECO:0000318"/>
    <property type="project" value="GO_Central"/>
</dbReference>
<dbReference type="PROSITE" id="PS00678">
    <property type="entry name" value="WD_REPEATS_1"/>
    <property type="match status" value="2"/>
</dbReference>
<dbReference type="InterPro" id="IPR020472">
    <property type="entry name" value="WD40_PAC1"/>
</dbReference>
<dbReference type="SUPFAM" id="SSF50998">
    <property type="entry name" value="Quinoprotein alcohol dehydrogenase-like"/>
    <property type="match status" value="1"/>
</dbReference>
<feature type="repeat" description="WD" evidence="6">
    <location>
        <begin position="188"/>
        <end position="221"/>
    </location>
</feature>
<dbReference type="FunFam" id="2.130.10.10:FF:000178">
    <property type="entry name" value="WD repeat domain 3"/>
    <property type="match status" value="1"/>
</dbReference>
<dbReference type="eggNOG" id="KOG0306">
    <property type="taxonomic scope" value="Eukaryota"/>
</dbReference>
<keyword evidence="10" id="KW-1185">Reference proteome</keyword>
<dbReference type="FunFam" id="2.130.10.10:FF:000157">
    <property type="entry name" value="WD repeat domain 3"/>
    <property type="match status" value="1"/>
</dbReference>
<evidence type="ECO:0000256" key="4">
    <source>
        <dbReference type="ARBA" id="ARBA00023242"/>
    </source>
</evidence>
<dbReference type="OMA" id="MNIPLTC"/>
<dbReference type="HOGENOM" id="CLU_005318_0_1_1"/>
<dbReference type="GO" id="GO:0030515">
    <property type="term" value="F:snoRNA binding"/>
    <property type="evidence" value="ECO:0000318"/>
    <property type="project" value="GO_Central"/>
</dbReference>
<evidence type="ECO:0000256" key="3">
    <source>
        <dbReference type="ARBA" id="ARBA00022737"/>
    </source>
</evidence>
<dbReference type="Gene3D" id="2.130.10.10">
    <property type="entry name" value="YVTN repeat-like/Quinoprotein amine dehydrogenase"/>
    <property type="match status" value="4"/>
</dbReference>
<organism evidence="9 10">
    <name type="scientific">Amborella trichopoda</name>
    <dbReference type="NCBI Taxonomy" id="13333"/>
    <lineage>
        <taxon>Eukaryota</taxon>
        <taxon>Viridiplantae</taxon>
        <taxon>Streptophyta</taxon>
        <taxon>Embryophyta</taxon>
        <taxon>Tracheophyta</taxon>
        <taxon>Spermatophyta</taxon>
        <taxon>Magnoliopsida</taxon>
        <taxon>Amborellales</taxon>
        <taxon>Amborellaceae</taxon>
        <taxon>Amborella</taxon>
    </lineage>
</organism>
<dbReference type="PRINTS" id="PR00320">
    <property type="entry name" value="GPROTEINBRPT"/>
</dbReference>
<comment type="subcellular location">
    <subcellularLocation>
        <location evidence="1">Nucleus</location>
        <location evidence="1">Nucleolus</location>
    </subcellularLocation>
</comment>
<evidence type="ECO:0000313" key="9">
    <source>
        <dbReference type="EMBL" id="ERM96605.1"/>
    </source>
</evidence>
<name>W1NMU2_AMBTC</name>
<dbReference type="Pfam" id="PF04003">
    <property type="entry name" value="Utp12"/>
    <property type="match status" value="1"/>
</dbReference>
<dbReference type="InterPro" id="IPR011047">
    <property type="entry name" value="Quinoprotein_ADH-like_sf"/>
</dbReference>
<feature type="repeat" description="WD" evidence="6">
    <location>
        <begin position="579"/>
        <end position="620"/>
    </location>
</feature>
<evidence type="ECO:0000256" key="5">
    <source>
        <dbReference type="ARBA" id="ARBA00038229"/>
    </source>
</evidence>
<evidence type="ECO:0000256" key="7">
    <source>
        <dbReference type="SAM" id="MobiDB-lite"/>
    </source>
</evidence>
<feature type="domain" description="Small-subunit processome Utp12" evidence="8">
    <location>
        <begin position="797"/>
        <end position="899"/>
    </location>
</feature>
<keyword evidence="2 6" id="KW-0853">WD repeat</keyword>
<evidence type="ECO:0000256" key="6">
    <source>
        <dbReference type="PROSITE-ProRule" id="PRU00221"/>
    </source>
</evidence>
<feature type="repeat" description="WD" evidence="6">
    <location>
        <begin position="61"/>
        <end position="94"/>
    </location>
</feature>
<dbReference type="InterPro" id="IPR019775">
    <property type="entry name" value="WD40_repeat_CS"/>
</dbReference>
<dbReference type="EMBL" id="KI397142">
    <property type="protein sequence ID" value="ERM96605.1"/>
    <property type="molecule type" value="Genomic_DNA"/>
</dbReference>
<feature type="repeat" description="WD" evidence="6">
    <location>
        <begin position="104"/>
        <end position="137"/>
    </location>
</feature>
<dbReference type="PROSITE" id="PS50294">
    <property type="entry name" value="WD_REPEATS_REGION"/>
    <property type="match status" value="7"/>
</dbReference>
<dbReference type="Pfam" id="PF25173">
    <property type="entry name" value="Beta-prop_WDR3_1st"/>
    <property type="match status" value="1"/>
</dbReference>
<dbReference type="CDD" id="cd00200">
    <property type="entry name" value="WD40"/>
    <property type="match status" value="1"/>
</dbReference>
<keyword evidence="4" id="KW-0539">Nucleus</keyword>
<dbReference type="SUPFAM" id="SSF50978">
    <property type="entry name" value="WD40 repeat-like"/>
    <property type="match status" value="1"/>
</dbReference>
<dbReference type="InterPro" id="IPR007148">
    <property type="entry name" value="SSU_processome_Utp12"/>
</dbReference>
<protein>
    <recommendedName>
        <fullName evidence="8">Small-subunit processome Utp12 domain-containing protein</fullName>
    </recommendedName>
</protein>
<comment type="similarity">
    <text evidence="5">Belongs to the WD repeat WDR3/UTP12 family.</text>
</comment>
<feature type="region of interest" description="Disordered" evidence="7">
    <location>
        <begin position="929"/>
        <end position="950"/>
    </location>
</feature>
<dbReference type="GO" id="GO:0030490">
    <property type="term" value="P:maturation of SSU-rRNA"/>
    <property type="evidence" value="ECO:0000318"/>
    <property type="project" value="GO_Central"/>
</dbReference>
<reference evidence="10" key="1">
    <citation type="journal article" date="2013" name="Science">
        <title>The Amborella genome and the evolution of flowering plants.</title>
        <authorList>
            <consortium name="Amborella Genome Project"/>
        </authorList>
    </citation>
    <scope>NUCLEOTIDE SEQUENCE [LARGE SCALE GENOMIC DNA]</scope>
</reference>
<dbReference type="KEGG" id="atr:18424540"/>
<dbReference type="InterPro" id="IPR036322">
    <property type="entry name" value="WD40_repeat_dom_sf"/>
</dbReference>